<keyword evidence="3" id="KW-1185">Reference proteome</keyword>
<dbReference type="AlphaFoldDB" id="R7UHY4"/>
<dbReference type="EMBL" id="KB301320">
    <property type="protein sequence ID" value="ELU05698.1"/>
    <property type="molecule type" value="Genomic_DNA"/>
</dbReference>
<protein>
    <submittedName>
        <fullName evidence="1 2">Uncharacterized protein</fullName>
    </submittedName>
</protein>
<reference evidence="2" key="3">
    <citation type="submission" date="2015-06" db="UniProtKB">
        <authorList>
            <consortium name="EnsemblMetazoa"/>
        </authorList>
    </citation>
    <scope>IDENTIFICATION</scope>
</reference>
<dbReference type="EMBL" id="AMQN01007753">
    <property type="status" value="NOT_ANNOTATED_CDS"/>
    <property type="molecule type" value="Genomic_DNA"/>
</dbReference>
<evidence type="ECO:0000313" key="2">
    <source>
        <dbReference type="EnsemblMetazoa" id="CapteP189546"/>
    </source>
</evidence>
<dbReference type="OrthoDB" id="9802488at2759"/>
<evidence type="ECO:0000313" key="3">
    <source>
        <dbReference type="Proteomes" id="UP000014760"/>
    </source>
</evidence>
<name>R7UHY4_CAPTE</name>
<evidence type="ECO:0000313" key="1">
    <source>
        <dbReference type="EMBL" id="ELU05698.1"/>
    </source>
</evidence>
<sequence>MRVEIPTEALACRTFNCSDHLDDLKVYYAALMKALASSAKACIPARKKKAMVGWLEHVADRKEKAIFWHSMWLSGGQVPSWLHAIMLKTRAEYKRVSRWVVRNQEKLVAGRMADALCENRSRDLWSEIKRVKGSNCRQSNVIDGAVGSHDSCQVFNETYKSLYQSVPSSESELSILYEELKAGIRDKCQSGACYSDQCIRTADVLTAVAKLKPGKSDAIPDLTFYAFQFIDLSAGGFQALDIAWKKRYL</sequence>
<dbReference type="Proteomes" id="UP000014760">
    <property type="component" value="Unassembled WGS sequence"/>
</dbReference>
<proteinExistence type="predicted"/>
<dbReference type="EnsemblMetazoa" id="CapteT189546">
    <property type="protein sequence ID" value="CapteP189546"/>
    <property type="gene ID" value="CapteG189546"/>
</dbReference>
<dbReference type="HOGENOM" id="CLU_038004_1_0_1"/>
<reference evidence="3" key="1">
    <citation type="submission" date="2012-12" db="EMBL/GenBank/DDBJ databases">
        <authorList>
            <person name="Hellsten U."/>
            <person name="Grimwood J."/>
            <person name="Chapman J.A."/>
            <person name="Shapiro H."/>
            <person name="Aerts A."/>
            <person name="Otillar R.P."/>
            <person name="Terry A.Y."/>
            <person name="Boore J.L."/>
            <person name="Simakov O."/>
            <person name="Marletaz F."/>
            <person name="Cho S.-J."/>
            <person name="Edsinger-Gonzales E."/>
            <person name="Havlak P."/>
            <person name="Kuo D.-H."/>
            <person name="Larsson T."/>
            <person name="Lv J."/>
            <person name="Arendt D."/>
            <person name="Savage R."/>
            <person name="Osoegawa K."/>
            <person name="de Jong P."/>
            <person name="Lindberg D.R."/>
            <person name="Seaver E.C."/>
            <person name="Weisblat D.A."/>
            <person name="Putnam N.H."/>
            <person name="Grigoriev I.V."/>
            <person name="Rokhsar D.S."/>
        </authorList>
    </citation>
    <scope>NUCLEOTIDE SEQUENCE</scope>
    <source>
        <strain evidence="3">I ESC-2004</strain>
    </source>
</reference>
<gene>
    <name evidence="1" type="ORF">CAPTEDRAFT_189546</name>
</gene>
<organism evidence="1">
    <name type="scientific">Capitella teleta</name>
    <name type="common">Polychaete worm</name>
    <dbReference type="NCBI Taxonomy" id="283909"/>
    <lineage>
        <taxon>Eukaryota</taxon>
        <taxon>Metazoa</taxon>
        <taxon>Spiralia</taxon>
        <taxon>Lophotrochozoa</taxon>
        <taxon>Annelida</taxon>
        <taxon>Polychaeta</taxon>
        <taxon>Sedentaria</taxon>
        <taxon>Scolecida</taxon>
        <taxon>Capitellidae</taxon>
        <taxon>Capitella</taxon>
    </lineage>
</organism>
<reference evidence="1 3" key="2">
    <citation type="journal article" date="2013" name="Nature">
        <title>Insights into bilaterian evolution from three spiralian genomes.</title>
        <authorList>
            <person name="Simakov O."/>
            <person name="Marletaz F."/>
            <person name="Cho S.J."/>
            <person name="Edsinger-Gonzales E."/>
            <person name="Havlak P."/>
            <person name="Hellsten U."/>
            <person name="Kuo D.H."/>
            <person name="Larsson T."/>
            <person name="Lv J."/>
            <person name="Arendt D."/>
            <person name="Savage R."/>
            <person name="Osoegawa K."/>
            <person name="de Jong P."/>
            <person name="Grimwood J."/>
            <person name="Chapman J.A."/>
            <person name="Shapiro H."/>
            <person name="Aerts A."/>
            <person name="Otillar R.P."/>
            <person name="Terry A.Y."/>
            <person name="Boore J.L."/>
            <person name="Grigoriev I.V."/>
            <person name="Lindberg D.R."/>
            <person name="Seaver E.C."/>
            <person name="Weisblat D.A."/>
            <person name="Putnam N.H."/>
            <person name="Rokhsar D.S."/>
        </authorList>
    </citation>
    <scope>NUCLEOTIDE SEQUENCE</scope>
    <source>
        <strain evidence="1 3">I ESC-2004</strain>
    </source>
</reference>
<accession>R7UHY4</accession>